<dbReference type="CDD" id="cd00270">
    <property type="entry name" value="MATH_TRAF_C"/>
    <property type="match status" value="1"/>
</dbReference>
<name>A0ABN8MI82_9CNID</name>
<dbReference type="PANTHER" id="PTHR10131:SF94">
    <property type="entry name" value="TNF RECEPTOR-ASSOCIATED FACTOR 4"/>
    <property type="match status" value="1"/>
</dbReference>
<keyword evidence="5 7" id="KW-0863">Zinc-finger</keyword>
<feature type="coiled-coil region" evidence="8">
    <location>
        <begin position="316"/>
        <end position="350"/>
    </location>
</feature>
<evidence type="ECO:0000256" key="4">
    <source>
        <dbReference type="ARBA" id="ARBA00022737"/>
    </source>
</evidence>
<keyword evidence="2" id="KW-0963">Cytoplasm</keyword>
<evidence type="ECO:0000256" key="1">
    <source>
        <dbReference type="ARBA" id="ARBA00004496"/>
    </source>
</evidence>
<dbReference type="Proteomes" id="UP001159427">
    <property type="component" value="Unassembled WGS sequence"/>
</dbReference>
<dbReference type="Pfam" id="PF02176">
    <property type="entry name" value="zf-TRAF"/>
    <property type="match status" value="1"/>
</dbReference>
<feature type="domain" description="RING-type" evidence="9">
    <location>
        <begin position="29"/>
        <end position="62"/>
    </location>
</feature>
<dbReference type="Gene3D" id="2.60.210.10">
    <property type="entry name" value="Apoptosis, Tumor Necrosis Factor Receptor Associated Protein 2, Chain A"/>
    <property type="match status" value="1"/>
</dbReference>
<dbReference type="PROSITE" id="PS00518">
    <property type="entry name" value="ZF_RING_1"/>
    <property type="match status" value="1"/>
</dbReference>
<evidence type="ECO:0008006" key="14">
    <source>
        <dbReference type="Google" id="ProtNLM"/>
    </source>
</evidence>
<comment type="subcellular location">
    <subcellularLocation>
        <location evidence="1">Cytoplasm</location>
    </subcellularLocation>
</comment>
<dbReference type="InterPro" id="IPR001293">
    <property type="entry name" value="Znf_TRAF"/>
</dbReference>
<evidence type="ECO:0000256" key="8">
    <source>
        <dbReference type="SAM" id="Coils"/>
    </source>
</evidence>
<dbReference type="InterPro" id="IPR008974">
    <property type="entry name" value="TRAF-like"/>
</dbReference>
<dbReference type="PROSITE" id="PS50145">
    <property type="entry name" value="ZF_TRAF"/>
    <property type="match status" value="1"/>
</dbReference>
<evidence type="ECO:0000259" key="9">
    <source>
        <dbReference type="PROSITE" id="PS50089"/>
    </source>
</evidence>
<dbReference type="Pfam" id="PF21355">
    <property type="entry name" value="TRAF-mep_MATH"/>
    <property type="match status" value="1"/>
</dbReference>
<keyword evidence="3 7" id="KW-0479">Metal-binding</keyword>
<keyword evidence="13" id="KW-1185">Reference proteome</keyword>
<dbReference type="Gene3D" id="3.30.40.10">
    <property type="entry name" value="Zinc/RING finger domain, C3HC4 (zinc finger)"/>
    <property type="match status" value="3"/>
</dbReference>
<dbReference type="InterPro" id="IPR013083">
    <property type="entry name" value="Znf_RING/FYVE/PHD"/>
</dbReference>
<evidence type="ECO:0000256" key="7">
    <source>
        <dbReference type="PROSITE-ProRule" id="PRU00207"/>
    </source>
</evidence>
<dbReference type="InterPro" id="IPR002083">
    <property type="entry name" value="MATH/TRAF_dom"/>
</dbReference>
<evidence type="ECO:0000256" key="3">
    <source>
        <dbReference type="ARBA" id="ARBA00022723"/>
    </source>
</evidence>
<dbReference type="Pfam" id="PF13923">
    <property type="entry name" value="zf-C3HC4_2"/>
    <property type="match status" value="1"/>
</dbReference>
<comment type="caution">
    <text evidence="12">The sequence shown here is derived from an EMBL/GenBank/DDBJ whole genome shotgun (WGS) entry which is preliminary data.</text>
</comment>
<accession>A0ABN8MI82</accession>
<dbReference type="PROSITE" id="PS50089">
    <property type="entry name" value="ZF_RING_2"/>
    <property type="match status" value="1"/>
</dbReference>
<dbReference type="SUPFAM" id="SSF57850">
    <property type="entry name" value="RING/U-box"/>
    <property type="match status" value="1"/>
</dbReference>
<proteinExistence type="predicted"/>
<evidence type="ECO:0000256" key="6">
    <source>
        <dbReference type="ARBA" id="ARBA00022833"/>
    </source>
</evidence>
<keyword evidence="8" id="KW-0175">Coiled coil</keyword>
<evidence type="ECO:0000256" key="5">
    <source>
        <dbReference type="ARBA" id="ARBA00022771"/>
    </source>
</evidence>
<evidence type="ECO:0000256" key="2">
    <source>
        <dbReference type="ARBA" id="ARBA00022490"/>
    </source>
</evidence>
<dbReference type="PANTHER" id="PTHR10131">
    <property type="entry name" value="TNF RECEPTOR ASSOCIATED FACTOR"/>
    <property type="match status" value="1"/>
</dbReference>
<dbReference type="EMBL" id="CALNXI010000427">
    <property type="protein sequence ID" value="CAH3026913.1"/>
    <property type="molecule type" value="Genomic_DNA"/>
</dbReference>
<dbReference type="InterPro" id="IPR017907">
    <property type="entry name" value="Znf_RING_CS"/>
</dbReference>
<dbReference type="SUPFAM" id="SSF49599">
    <property type="entry name" value="TRAF domain-like"/>
    <property type="match status" value="2"/>
</dbReference>
<dbReference type="PIRSF" id="PIRSF015614">
    <property type="entry name" value="TRAF"/>
    <property type="match status" value="1"/>
</dbReference>
<protein>
    <recommendedName>
        <fullName evidence="14">TNF receptor-associated factor</fullName>
    </recommendedName>
</protein>
<dbReference type="PROSITE" id="PS50144">
    <property type="entry name" value="MATH"/>
    <property type="match status" value="1"/>
</dbReference>
<sequence length="507" mass="57804">MADSNGGSPAIPSGYDYDFVSPIDEDYVCQICHLPLKKAVLTRCGHRFCNDCLLESFRRSVCLHKHVLLPLFSSSWCFFFYQDIFPDKASERRILSYLVRCPCPGCQWMGELREVQVKLQRCPDKVVECPSQNCTVKLARRLIEEHMMTSCPWRIVCCPFCSENHPKSQELAHNESCAFYPLNCINGCTQVIPRMQVTPPVLFWSPRFLNSAGPTISETGTGYNSCQHEILMPVASLVASPNAHNSSTGRERQLTTGKRAERTKHDFRCSICRTAIGQASLNFFSPKVERRDIERHIHDQTVSHLSLACKKIVTLHKEFDKEKTSLSKQLDELKKENDSLLLKVSAISKTRNDSPTYVWKISGFSEILRQAKHGRNNKLDSKPFYTETYGYKLKMSVNPNGDGSGKNTHLSVFVIVMKGDYDGMLYWPFNQKVTFILVDQQDSAEERENIVMHFKANAKLENFSRPTSDENPGRGYARFVSHEKLKSRRYIADDTLYLQVVVSPPSP</sequence>
<evidence type="ECO:0000259" key="11">
    <source>
        <dbReference type="PROSITE" id="PS50145"/>
    </source>
</evidence>
<feature type="zinc finger region" description="TRAF-type" evidence="7">
    <location>
        <begin position="122"/>
        <end position="161"/>
    </location>
</feature>
<dbReference type="SMART" id="SM00061">
    <property type="entry name" value="MATH"/>
    <property type="match status" value="1"/>
</dbReference>
<dbReference type="InterPro" id="IPR001841">
    <property type="entry name" value="Znf_RING"/>
</dbReference>
<gene>
    <name evidence="12" type="ORF">PEVE_00030223</name>
</gene>
<reference evidence="12 13" key="1">
    <citation type="submission" date="2022-05" db="EMBL/GenBank/DDBJ databases">
        <authorList>
            <consortium name="Genoscope - CEA"/>
            <person name="William W."/>
        </authorList>
    </citation>
    <scope>NUCLEOTIDE SEQUENCE [LARGE SCALE GENOMIC DNA]</scope>
</reference>
<organism evidence="12 13">
    <name type="scientific">Porites evermanni</name>
    <dbReference type="NCBI Taxonomy" id="104178"/>
    <lineage>
        <taxon>Eukaryota</taxon>
        <taxon>Metazoa</taxon>
        <taxon>Cnidaria</taxon>
        <taxon>Anthozoa</taxon>
        <taxon>Hexacorallia</taxon>
        <taxon>Scleractinia</taxon>
        <taxon>Fungiina</taxon>
        <taxon>Poritidae</taxon>
        <taxon>Porites</taxon>
    </lineage>
</organism>
<evidence type="ECO:0000313" key="13">
    <source>
        <dbReference type="Proteomes" id="UP001159427"/>
    </source>
</evidence>
<keyword evidence="4" id="KW-0677">Repeat</keyword>
<evidence type="ECO:0000259" key="10">
    <source>
        <dbReference type="PROSITE" id="PS50144"/>
    </source>
</evidence>
<keyword evidence="6 7" id="KW-0862">Zinc</keyword>
<evidence type="ECO:0000313" key="12">
    <source>
        <dbReference type="EMBL" id="CAH3026913.1"/>
    </source>
</evidence>
<dbReference type="InterPro" id="IPR012227">
    <property type="entry name" value="TNF_rcpt-assoc_TRAF_met"/>
</dbReference>
<feature type="domain" description="MATH" evidence="10">
    <location>
        <begin position="354"/>
        <end position="502"/>
    </location>
</feature>
<feature type="domain" description="TRAF-type" evidence="11">
    <location>
        <begin position="122"/>
        <end position="161"/>
    </location>
</feature>
<dbReference type="InterPro" id="IPR049342">
    <property type="entry name" value="TRAF1-6_MATH_dom"/>
</dbReference>